<feature type="region of interest" description="Disordered" evidence="1">
    <location>
        <begin position="80"/>
        <end position="103"/>
    </location>
</feature>
<evidence type="ECO:0000313" key="3">
    <source>
        <dbReference type="Proteomes" id="UP000028837"/>
    </source>
</evidence>
<dbReference type="Proteomes" id="UP000028837">
    <property type="component" value="Unassembled WGS sequence"/>
</dbReference>
<protein>
    <submittedName>
        <fullName evidence="2">Uncharacterized protein</fullName>
    </submittedName>
</protein>
<dbReference type="OrthoDB" id="332982at2759"/>
<organism evidence="2 3">
    <name type="scientific">Toxoplasma gondii GAB2-2007-GAL-DOM2</name>
    <dbReference type="NCBI Taxonomy" id="1130820"/>
    <lineage>
        <taxon>Eukaryota</taxon>
        <taxon>Sar</taxon>
        <taxon>Alveolata</taxon>
        <taxon>Apicomplexa</taxon>
        <taxon>Conoidasida</taxon>
        <taxon>Coccidia</taxon>
        <taxon>Eucoccidiorida</taxon>
        <taxon>Eimeriorina</taxon>
        <taxon>Sarcocystidae</taxon>
        <taxon>Toxoplasma</taxon>
    </lineage>
</organism>
<comment type="caution">
    <text evidence="2">The sequence shown here is derived from an EMBL/GenBank/DDBJ whole genome shotgun (WGS) entry which is preliminary data.</text>
</comment>
<reference evidence="2 3" key="1">
    <citation type="submission" date="2014-02" db="EMBL/GenBank/DDBJ databases">
        <authorList>
            <person name="Sibley D."/>
            <person name="Venepally P."/>
            <person name="Karamycheva S."/>
            <person name="Hadjithomas M."/>
            <person name="Khan A."/>
            <person name="Brunk B."/>
            <person name="Roos D."/>
            <person name="Caler E."/>
            <person name="Lorenzi H."/>
        </authorList>
    </citation>
    <scope>NUCLEOTIDE SEQUENCE [LARGE SCALE GENOMIC DNA]</scope>
    <source>
        <strain evidence="2 3">GAB2-2007-GAL-DOM2</strain>
    </source>
</reference>
<dbReference type="VEuPathDB" id="ToxoDB:TGDOM2_222270"/>
<dbReference type="AlphaFoldDB" id="A0A086KB69"/>
<evidence type="ECO:0000313" key="2">
    <source>
        <dbReference type="EMBL" id="KFG41637.1"/>
    </source>
</evidence>
<accession>A0A086KB69</accession>
<feature type="compositionally biased region" description="Low complexity" evidence="1">
    <location>
        <begin position="82"/>
        <end position="103"/>
    </location>
</feature>
<evidence type="ECO:0000256" key="1">
    <source>
        <dbReference type="SAM" id="MobiDB-lite"/>
    </source>
</evidence>
<proteinExistence type="predicted"/>
<sequence length="387" mass="41547">MAGVFFRFSFSAFPARLLCASVSRLCVLSACSPLLSGLVVSLLLTAACAFQFQSFVPGVTPAPLSSRLATSAYISTPPVPSLPRLSSSTHGLGVSEQKSSASKSSFHEDRILATVPPGLASLASAPSEINGCLRSPALGAAPGCTDTGNDAEATPLAMTLRSYLRCHMSLLSDTSPAFNNGNLMFLFRAADAHDRLLSPLELHTNVHHLPGADAARVMVALEPEALEAAGAQADSGVPTAQTQNFPRELLKFEVRRLHRLLQFACAGQLRGEFLSRASTKVMLDLFQEADLPLSSVLDAFTEMSKFYEKKMPAEVFKTHFKPSLDALVSQLLDIQKEYVAEEKSPRPVLSEVTFEPEPDSRTLTPLLVDITTMGDKLPGVAAWNKKA</sequence>
<dbReference type="EMBL" id="AHZU02000673">
    <property type="protein sequence ID" value="KFG41637.1"/>
    <property type="molecule type" value="Genomic_DNA"/>
</dbReference>
<gene>
    <name evidence="2" type="ORF">TGDOM2_222270</name>
</gene>
<name>A0A086KB69_TOXGO</name>